<organism evidence="1 2">
    <name type="scientific">Phytomonospora endophytica</name>
    <dbReference type="NCBI Taxonomy" id="714109"/>
    <lineage>
        <taxon>Bacteria</taxon>
        <taxon>Bacillati</taxon>
        <taxon>Actinomycetota</taxon>
        <taxon>Actinomycetes</taxon>
        <taxon>Micromonosporales</taxon>
        <taxon>Micromonosporaceae</taxon>
        <taxon>Phytomonospora</taxon>
    </lineage>
</organism>
<sequence length="164" mass="16895">MTRIYLPATAADLAELNATGVLPVGDAYTVTDGLRAELADGAGEADDESCEYTALTSAAYASLFRIAEHTGTARRRVVVAADVPPGTVRGVELALVEVTTPVELAAVAAVHVDADVPEVTRLVTEAAAAIAADEDAEATADSLDGHDLEWYAPSELGDLVDSLS</sequence>
<dbReference type="InterPro" id="IPR054206">
    <property type="entry name" value="DUF6912"/>
</dbReference>
<accession>A0A841FV51</accession>
<dbReference type="Proteomes" id="UP000548476">
    <property type="component" value="Unassembled WGS sequence"/>
</dbReference>
<protein>
    <submittedName>
        <fullName evidence="1">Uncharacterized protein</fullName>
    </submittedName>
</protein>
<gene>
    <name evidence="1" type="ORF">HNR73_007551</name>
</gene>
<evidence type="ECO:0000313" key="1">
    <source>
        <dbReference type="EMBL" id="MBB6039654.1"/>
    </source>
</evidence>
<comment type="caution">
    <text evidence="1">The sequence shown here is derived from an EMBL/GenBank/DDBJ whole genome shotgun (WGS) entry which is preliminary data.</text>
</comment>
<proteinExistence type="predicted"/>
<name>A0A841FV51_9ACTN</name>
<dbReference type="AlphaFoldDB" id="A0A841FV51"/>
<dbReference type="EMBL" id="JACHGT010000024">
    <property type="protein sequence ID" value="MBB6039654.1"/>
    <property type="molecule type" value="Genomic_DNA"/>
</dbReference>
<keyword evidence="2" id="KW-1185">Reference proteome</keyword>
<reference evidence="1 2" key="1">
    <citation type="submission" date="2020-08" db="EMBL/GenBank/DDBJ databases">
        <title>Genomic Encyclopedia of Type Strains, Phase IV (KMG-IV): sequencing the most valuable type-strain genomes for metagenomic binning, comparative biology and taxonomic classification.</title>
        <authorList>
            <person name="Goeker M."/>
        </authorList>
    </citation>
    <scope>NUCLEOTIDE SEQUENCE [LARGE SCALE GENOMIC DNA]</scope>
    <source>
        <strain evidence="1 2">YIM 65646</strain>
    </source>
</reference>
<evidence type="ECO:0000313" key="2">
    <source>
        <dbReference type="Proteomes" id="UP000548476"/>
    </source>
</evidence>
<dbReference type="Pfam" id="PF21853">
    <property type="entry name" value="DUF6912"/>
    <property type="match status" value="1"/>
</dbReference>
<dbReference type="RefSeq" id="WP_184792740.1">
    <property type="nucleotide sequence ID" value="NZ_BONT01000028.1"/>
</dbReference>